<comment type="caution">
    <text evidence="1">The sequence shown here is derived from an EMBL/GenBank/DDBJ whole genome shotgun (WGS) entry which is preliminary data.</text>
</comment>
<reference evidence="1 2" key="1">
    <citation type="submission" date="2014-12" db="EMBL/GenBank/DDBJ databases">
        <title>Genome sequencing of Brevundimonas nasdae TPW30.</title>
        <authorList>
            <person name="Tan P.W."/>
            <person name="Chan K.-G."/>
        </authorList>
    </citation>
    <scope>NUCLEOTIDE SEQUENCE [LARGE SCALE GENOMIC DNA]</scope>
    <source>
        <strain evidence="1 2">TPW30</strain>
    </source>
</reference>
<accession>A0A0B4DHH7</accession>
<evidence type="ECO:0000313" key="2">
    <source>
        <dbReference type="Proteomes" id="UP000031166"/>
    </source>
</evidence>
<dbReference type="Proteomes" id="UP000031166">
    <property type="component" value="Unassembled WGS sequence"/>
</dbReference>
<dbReference type="RefSeq" id="WP_039248736.1">
    <property type="nucleotide sequence ID" value="NZ_JWSY01000056.1"/>
</dbReference>
<organism evidence="1 2">
    <name type="scientific">Brevundimonas nasdae</name>
    <dbReference type="NCBI Taxonomy" id="172043"/>
    <lineage>
        <taxon>Bacteria</taxon>
        <taxon>Pseudomonadati</taxon>
        <taxon>Pseudomonadota</taxon>
        <taxon>Alphaproteobacteria</taxon>
        <taxon>Caulobacterales</taxon>
        <taxon>Caulobacteraceae</taxon>
        <taxon>Brevundimonas</taxon>
    </lineage>
</organism>
<protein>
    <submittedName>
        <fullName evidence="1">Uncharacterized protein</fullName>
    </submittedName>
</protein>
<dbReference type="EMBL" id="JWSY01000056">
    <property type="protein sequence ID" value="KIC53733.1"/>
    <property type="molecule type" value="Genomic_DNA"/>
</dbReference>
<dbReference type="AlphaFoldDB" id="A0A0B4DHH7"/>
<gene>
    <name evidence="1" type="ORF">RM53_16325</name>
</gene>
<sequence>SHDPKTVRFDETVTLQFEGRSYRNDGQEERVFLLLKQGCFAIWIVIPDPELIIPDVTIFGDVRQAMSFLGDLRAHHDGLLAFRQRTSTRHGLSTQPD</sequence>
<proteinExistence type="predicted"/>
<feature type="non-terminal residue" evidence="1">
    <location>
        <position position="1"/>
    </location>
</feature>
<evidence type="ECO:0000313" key="1">
    <source>
        <dbReference type="EMBL" id="KIC53733.1"/>
    </source>
</evidence>
<name>A0A0B4DHH7_9CAUL</name>